<dbReference type="GO" id="GO:0006325">
    <property type="term" value="P:chromatin organization"/>
    <property type="evidence" value="ECO:0007669"/>
    <property type="project" value="UniProtKB-ARBA"/>
</dbReference>
<dbReference type="Gene3D" id="1.20.920.10">
    <property type="entry name" value="Bromodomain-like"/>
    <property type="match status" value="1"/>
</dbReference>
<reference evidence="5 6" key="1">
    <citation type="submission" date="2014-04" db="EMBL/GenBank/DDBJ databases">
        <authorList>
            <consortium name="DOE Joint Genome Institute"/>
            <person name="Kuo A."/>
            <person name="Kohler A."/>
            <person name="Costa M.D."/>
            <person name="Nagy L.G."/>
            <person name="Floudas D."/>
            <person name="Copeland A."/>
            <person name="Barry K.W."/>
            <person name="Cichocki N."/>
            <person name="Veneault-Fourrey C."/>
            <person name="LaButti K."/>
            <person name="Lindquist E.A."/>
            <person name="Lipzen A."/>
            <person name="Lundell T."/>
            <person name="Morin E."/>
            <person name="Murat C."/>
            <person name="Sun H."/>
            <person name="Tunlid A."/>
            <person name="Henrissat B."/>
            <person name="Grigoriev I.V."/>
            <person name="Hibbett D.S."/>
            <person name="Martin F."/>
            <person name="Nordberg H.P."/>
            <person name="Cantor M.N."/>
            <person name="Hua S.X."/>
        </authorList>
    </citation>
    <scope>NUCLEOTIDE SEQUENCE [LARGE SCALE GENOMIC DNA]</scope>
    <source>
        <strain evidence="5 6">441</strain>
    </source>
</reference>
<feature type="compositionally biased region" description="Low complexity" evidence="3">
    <location>
        <begin position="218"/>
        <end position="234"/>
    </location>
</feature>
<dbReference type="CDD" id="cd04369">
    <property type="entry name" value="Bromodomain"/>
    <property type="match status" value="1"/>
</dbReference>
<reference evidence="6" key="2">
    <citation type="submission" date="2015-01" db="EMBL/GenBank/DDBJ databases">
        <title>Evolutionary Origins and Diversification of the Mycorrhizal Mutualists.</title>
        <authorList>
            <consortium name="DOE Joint Genome Institute"/>
            <consortium name="Mycorrhizal Genomics Consortium"/>
            <person name="Kohler A."/>
            <person name="Kuo A."/>
            <person name="Nagy L.G."/>
            <person name="Floudas D."/>
            <person name="Copeland A."/>
            <person name="Barry K.W."/>
            <person name="Cichocki N."/>
            <person name="Veneault-Fourrey C."/>
            <person name="LaButti K."/>
            <person name="Lindquist E.A."/>
            <person name="Lipzen A."/>
            <person name="Lundell T."/>
            <person name="Morin E."/>
            <person name="Murat C."/>
            <person name="Riley R."/>
            <person name="Ohm R."/>
            <person name="Sun H."/>
            <person name="Tunlid A."/>
            <person name="Henrissat B."/>
            <person name="Grigoriev I.V."/>
            <person name="Hibbett D.S."/>
            <person name="Martin F."/>
        </authorList>
    </citation>
    <scope>NUCLEOTIDE SEQUENCE [LARGE SCALE GENOMIC DNA]</scope>
    <source>
        <strain evidence="6">441</strain>
    </source>
</reference>
<dbReference type="AlphaFoldDB" id="A0A0C9YMK4"/>
<dbReference type="GO" id="GO:0006357">
    <property type="term" value="P:regulation of transcription by RNA polymerase II"/>
    <property type="evidence" value="ECO:0007669"/>
    <property type="project" value="TreeGrafter"/>
</dbReference>
<feature type="domain" description="Bromo" evidence="4">
    <location>
        <begin position="92"/>
        <end position="162"/>
    </location>
</feature>
<evidence type="ECO:0000256" key="2">
    <source>
        <dbReference type="PROSITE-ProRule" id="PRU00035"/>
    </source>
</evidence>
<feature type="region of interest" description="Disordered" evidence="3">
    <location>
        <begin position="468"/>
        <end position="489"/>
    </location>
</feature>
<dbReference type="PRINTS" id="PR00503">
    <property type="entry name" value="BROMODOMAIN"/>
</dbReference>
<accession>A0A0C9YMK4</accession>
<sequence length="575" mass="63636">MEESDAVDLLGEHDNQASTSQAGVEIKPNGHSLSRITLVLPSLKALKAAKAEKKSQLKSSTPSRDGEVKKALRPVKLKPLREVLSKLIAQIKKKDDYAFFIHPVDPDKVPGYTDVIKNPMDFGTMNAKVERGKYRSLEEFSTDFRLVINNAKIFNPPGSIYYSEAERIESWGLEHISKASAHVIEYETNWNVEIENDDDYTPLNVDEEDTSTPRDIDGSLTAASPAPSATPGPTRRGRGSKKNAHPIMSESLDTEGRLPGSKDGVGAFPSGSDWAEMMIALKIKGKRYKTKKERLRFEKEGPPFHPDGSLAYTEMEDPFSVLNVFIPDPPSRPQLTPLYPPLSAEGASRMPQPIQLSPDHTFPCLATVDTRTYLPGAKPAAQTIYPVNKRKHWTIVRHSATRSRIKEADQEEHTVPGSKTTHEALPADWGTFAELLGRLAADPVSRANMCASEQNLLAALRGSVSSKQIPHSTPASSPSCSSTDPSVPQTESDFWTDAAVRDGWDYLLDIVYGGVDGFAYVRSLAEFLRRPPEVEVCLNAFWSTLRSTEKPPLLLLTLVWTIDCVCHVFCLRSDW</sequence>
<organism evidence="5 6">
    <name type="scientific">Pisolithus microcarpus 441</name>
    <dbReference type="NCBI Taxonomy" id="765257"/>
    <lineage>
        <taxon>Eukaryota</taxon>
        <taxon>Fungi</taxon>
        <taxon>Dikarya</taxon>
        <taxon>Basidiomycota</taxon>
        <taxon>Agaricomycotina</taxon>
        <taxon>Agaricomycetes</taxon>
        <taxon>Agaricomycetidae</taxon>
        <taxon>Boletales</taxon>
        <taxon>Sclerodermatineae</taxon>
        <taxon>Pisolithaceae</taxon>
        <taxon>Pisolithus</taxon>
    </lineage>
</organism>
<dbReference type="InterPro" id="IPR001487">
    <property type="entry name" value="Bromodomain"/>
</dbReference>
<proteinExistence type="predicted"/>
<feature type="compositionally biased region" description="Acidic residues" evidence="3">
    <location>
        <begin position="197"/>
        <end position="210"/>
    </location>
</feature>
<dbReference type="PROSITE" id="PS50014">
    <property type="entry name" value="BROMODOMAIN_2"/>
    <property type="match status" value="1"/>
</dbReference>
<keyword evidence="1 2" id="KW-0103">Bromodomain</keyword>
<dbReference type="PANTHER" id="PTHR22881">
    <property type="entry name" value="BROMODOMAIN CONTAINING PROTEIN"/>
    <property type="match status" value="1"/>
</dbReference>
<evidence type="ECO:0000259" key="4">
    <source>
        <dbReference type="PROSITE" id="PS50014"/>
    </source>
</evidence>
<protein>
    <recommendedName>
        <fullName evidence="4">Bromo domain-containing protein</fullName>
    </recommendedName>
</protein>
<feature type="region of interest" description="Disordered" evidence="3">
    <location>
        <begin position="197"/>
        <end position="261"/>
    </location>
</feature>
<gene>
    <name evidence="5" type="ORF">PISMIDRAFT_115720</name>
</gene>
<evidence type="ECO:0000313" key="6">
    <source>
        <dbReference type="Proteomes" id="UP000054018"/>
    </source>
</evidence>
<feature type="region of interest" description="Disordered" evidence="3">
    <location>
        <begin position="50"/>
        <end position="69"/>
    </location>
</feature>
<dbReference type="HOGENOM" id="CLU_017445_0_0_1"/>
<feature type="compositionally biased region" description="Low complexity" evidence="3">
    <location>
        <begin position="470"/>
        <end position="488"/>
    </location>
</feature>
<dbReference type="STRING" id="765257.A0A0C9YMK4"/>
<dbReference type="Pfam" id="PF00439">
    <property type="entry name" value="Bromodomain"/>
    <property type="match status" value="1"/>
</dbReference>
<name>A0A0C9YMK4_9AGAM</name>
<keyword evidence="6" id="KW-1185">Reference proteome</keyword>
<dbReference type="SUPFAM" id="SSF47370">
    <property type="entry name" value="Bromodomain"/>
    <property type="match status" value="1"/>
</dbReference>
<evidence type="ECO:0000313" key="5">
    <source>
        <dbReference type="EMBL" id="KIK15149.1"/>
    </source>
</evidence>
<dbReference type="OrthoDB" id="21449at2759"/>
<evidence type="ECO:0000256" key="3">
    <source>
        <dbReference type="SAM" id="MobiDB-lite"/>
    </source>
</evidence>
<evidence type="ECO:0000256" key="1">
    <source>
        <dbReference type="ARBA" id="ARBA00023117"/>
    </source>
</evidence>
<feature type="region of interest" description="Disordered" evidence="3">
    <location>
        <begin position="1"/>
        <end position="28"/>
    </location>
</feature>
<feature type="compositionally biased region" description="Basic residues" evidence="3">
    <location>
        <begin position="235"/>
        <end position="244"/>
    </location>
</feature>
<dbReference type="EMBL" id="KN833904">
    <property type="protein sequence ID" value="KIK15149.1"/>
    <property type="molecule type" value="Genomic_DNA"/>
</dbReference>
<dbReference type="Proteomes" id="UP000054018">
    <property type="component" value="Unassembled WGS sequence"/>
</dbReference>
<dbReference type="PANTHER" id="PTHR22881:SF27">
    <property type="entry name" value="BROMODOMAIN CONTAINING 7_9"/>
    <property type="match status" value="1"/>
</dbReference>
<dbReference type="InterPro" id="IPR051831">
    <property type="entry name" value="Bromodomain_contain_prot"/>
</dbReference>
<dbReference type="GO" id="GO:0005634">
    <property type="term" value="C:nucleus"/>
    <property type="evidence" value="ECO:0007669"/>
    <property type="project" value="TreeGrafter"/>
</dbReference>
<dbReference type="SMART" id="SM00297">
    <property type="entry name" value="BROMO"/>
    <property type="match status" value="1"/>
</dbReference>
<dbReference type="InterPro" id="IPR036427">
    <property type="entry name" value="Bromodomain-like_sf"/>
</dbReference>